<dbReference type="InterPro" id="IPR036179">
    <property type="entry name" value="Ig-like_dom_sf"/>
</dbReference>
<evidence type="ECO:0000313" key="9">
    <source>
        <dbReference type="Proteomes" id="UP000694843"/>
    </source>
</evidence>
<dbReference type="Gene3D" id="2.60.40.10">
    <property type="entry name" value="Immunoglobulins"/>
    <property type="match status" value="1"/>
</dbReference>
<evidence type="ECO:0000256" key="3">
    <source>
        <dbReference type="ARBA" id="ARBA00022737"/>
    </source>
</evidence>
<reference evidence="8" key="2">
    <citation type="journal article" date="2018" name="Environ. Sci. Technol.">
        <title>The Toxicogenome of Hyalella azteca: A Model for Sediment Ecotoxicology and Evolutionary Toxicology.</title>
        <authorList>
            <person name="Poynton H.C."/>
            <person name="Hasenbein S."/>
            <person name="Benoit J.B."/>
            <person name="Sepulveda M.S."/>
            <person name="Poelchau M.F."/>
            <person name="Hughes D.S.T."/>
            <person name="Murali S.C."/>
            <person name="Chen S."/>
            <person name="Glastad K.M."/>
            <person name="Goodisman M.A.D."/>
            <person name="Werren J.H."/>
            <person name="Vineis J.H."/>
            <person name="Bowen J.L."/>
            <person name="Friedrich M."/>
            <person name="Jones J."/>
            <person name="Robertson H.M."/>
            <person name="Feyereisen R."/>
            <person name="Mechler-Hickson A."/>
            <person name="Mathers N."/>
            <person name="Lee C.E."/>
            <person name="Colbourne J.K."/>
            <person name="Biales A."/>
            <person name="Johnston J.S."/>
            <person name="Wellborn G.A."/>
            <person name="Rosendale A.J."/>
            <person name="Cridge A.G."/>
            <person name="Munoz-Torres M.C."/>
            <person name="Bain P.A."/>
            <person name="Manny A.R."/>
            <person name="Major K.M."/>
            <person name="Lambert F.N."/>
            <person name="Vulpe C.D."/>
            <person name="Tuck P."/>
            <person name="Blalock B.J."/>
            <person name="Lin Y.Y."/>
            <person name="Smith M.E."/>
            <person name="Ochoa-Acuna H."/>
            <person name="Chen M.M."/>
            <person name="Childers C.P."/>
            <person name="Qu J."/>
            <person name="Dugan S."/>
            <person name="Lee S.L."/>
            <person name="Chao H."/>
            <person name="Dinh H."/>
            <person name="Han Y."/>
            <person name="Doddapaneni H."/>
            <person name="Worley K.C."/>
            <person name="Muzny D.M."/>
            <person name="Gibbs R.A."/>
            <person name="Richards S."/>
        </authorList>
    </citation>
    <scope>NUCLEOTIDE SEQUENCE</scope>
    <source>
        <strain evidence="8">HAZT.00-mixed</strain>
        <tissue evidence="8">Whole organism</tissue>
    </source>
</reference>
<keyword evidence="3" id="KW-0677">Repeat</keyword>
<dbReference type="InterPro" id="IPR032675">
    <property type="entry name" value="LRR_dom_sf"/>
</dbReference>
<reference evidence="8" key="3">
    <citation type="submission" date="2019-06" db="EMBL/GenBank/DDBJ databases">
        <authorList>
            <person name="Poynton C."/>
            <person name="Hasenbein S."/>
            <person name="Benoit J.B."/>
            <person name="Sepulveda M.S."/>
            <person name="Poelchau M.F."/>
            <person name="Murali S.C."/>
            <person name="Chen S."/>
            <person name="Glastad K.M."/>
            <person name="Werren J.H."/>
            <person name="Vineis J.H."/>
            <person name="Bowen J.L."/>
            <person name="Friedrich M."/>
            <person name="Jones J."/>
            <person name="Robertson H.M."/>
            <person name="Feyereisen R."/>
            <person name="Mechler-Hickson A."/>
            <person name="Mathers N."/>
            <person name="Lee C.E."/>
            <person name="Colbourne J.K."/>
            <person name="Biales A."/>
            <person name="Johnston J.S."/>
            <person name="Wellborn G.A."/>
            <person name="Rosendale A.J."/>
            <person name="Cridge A.G."/>
            <person name="Munoz-Torres M.C."/>
            <person name="Bain P.A."/>
            <person name="Manny A.R."/>
            <person name="Major K.M."/>
            <person name="Lambert F.N."/>
            <person name="Vulpe C.D."/>
            <person name="Tuck P."/>
            <person name="Blalock B.J."/>
            <person name="Lin Y.-Y."/>
            <person name="Smith M.E."/>
            <person name="Ochoa-Acuna H."/>
            <person name="Chen M.-J.M."/>
            <person name="Childers C.P."/>
            <person name="Qu J."/>
            <person name="Dugan S."/>
            <person name="Lee S.L."/>
            <person name="Chao H."/>
            <person name="Dinh H."/>
            <person name="Han Y."/>
            <person name="Doddapaneni H."/>
            <person name="Worley K.C."/>
            <person name="Muzny D.M."/>
            <person name="Gibbs R.A."/>
            <person name="Richards S."/>
        </authorList>
    </citation>
    <scope>NUCLEOTIDE SEQUENCE</scope>
    <source>
        <strain evidence="8">HAZT.00-mixed</strain>
        <tissue evidence="8">Whole organism</tissue>
    </source>
</reference>
<evidence type="ECO:0000256" key="6">
    <source>
        <dbReference type="SAM" id="SignalP"/>
    </source>
</evidence>
<dbReference type="GO" id="GO:0016020">
    <property type="term" value="C:membrane"/>
    <property type="evidence" value="ECO:0007669"/>
    <property type="project" value="UniProtKB-SubCell"/>
</dbReference>
<dbReference type="RefSeq" id="XP_018028229.1">
    <property type="nucleotide sequence ID" value="XM_018172740.1"/>
</dbReference>
<dbReference type="Gene3D" id="3.80.10.10">
    <property type="entry name" value="Ribonuclease Inhibitor"/>
    <property type="match status" value="2"/>
</dbReference>
<reference evidence="10" key="4">
    <citation type="submission" date="2025-04" db="UniProtKB">
        <authorList>
            <consortium name="RefSeq"/>
        </authorList>
    </citation>
    <scope>IDENTIFICATION</scope>
    <source>
        <tissue evidence="10">Whole organism</tissue>
    </source>
</reference>
<protein>
    <submittedName>
        <fullName evidence="10">Leucine-rich repeat-containing protein 24-like</fullName>
    </submittedName>
</protein>
<dbReference type="OrthoDB" id="643377at2759"/>
<organism evidence="8">
    <name type="scientific">Hyalella azteca</name>
    <name type="common">Amphipod</name>
    <dbReference type="NCBI Taxonomy" id="294128"/>
    <lineage>
        <taxon>Eukaryota</taxon>
        <taxon>Metazoa</taxon>
        <taxon>Ecdysozoa</taxon>
        <taxon>Arthropoda</taxon>
        <taxon>Crustacea</taxon>
        <taxon>Multicrustacea</taxon>
        <taxon>Malacostraca</taxon>
        <taxon>Eumalacostraca</taxon>
        <taxon>Peracarida</taxon>
        <taxon>Amphipoda</taxon>
        <taxon>Senticaudata</taxon>
        <taxon>Talitrida</taxon>
        <taxon>Talitroidea</taxon>
        <taxon>Hyalellidae</taxon>
        <taxon>Hyalella</taxon>
    </lineage>
</organism>
<dbReference type="KEGG" id="hazt:108683426"/>
<evidence type="ECO:0000256" key="1">
    <source>
        <dbReference type="ARBA" id="ARBA00022614"/>
    </source>
</evidence>
<dbReference type="PANTHER" id="PTHR45712">
    <property type="entry name" value="AGAP008170-PA"/>
    <property type="match status" value="1"/>
</dbReference>
<dbReference type="SUPFAM" id="SSF52058">
    <property type="entry name" value="L domain-like"/>
    <property type="match status" value="1"/>
</dbReference>
<dbReference type="SMART" id="SM00082">
    <property type="entry name" value="LRRCT"/>
    <property type="match status" value="1"/>
</dbReference>
<keyword evidence="4" id="KW-1015">Disulfide bond</keyword>
<dbReference type="PROSITE" id="PS50835">
    <property type="entry name" value="IG_LIKE"/>
    <property type="match status" value="1"/>
</dbReference>
<keyword evidence="1" id="KW-0433">Leucine-rich repeat</keyword>
<reference evidence="8" key="1">
    <citation type="submission" date="2014-08" db="EMBL/GenBank/DDBJ databases">
        <authorList>
            <person name="Murali S."/>
            <person name="Richards S."/>
            <person name="Bandaranaike D."/>
            <person name="Bellair M."/>
            <person name="Blankenburg K."/>
            <person name="Chao H."/>
            <person name="Dinh H."/>
            <person name="Doddapaneni H."/>
            <person name="Dugan-Rocha S."/>
            <person name="Elkadiri S."/>
            <person name="Gnanaolivu R."/>
            <person name="Hughes D."/>
            <person name="Lee S."/>
            <person name="Li M."/>
            <person name="Ming W."/>
            <person name="Munidasa M."/>
            <person name="Muniz J."/>
            <person name="Nguyen L."/>
            <person name="Osuji N."/>
            <person name="Pu L.-L."/>
            <person name="Puazo M."/>
            <person name="Skinner E."/>
            <person name="Qu C."/>
            <person name="Quiroz J."/>
            <person name="Raj R."/>
            <person name="Weissenberger G."/>
            <person name="Xin Y."/>
            <person name="Zou X."/>
            <person name="Han Y."/>
            <person name="Worley K."/>
            <person name="Muzny D."/>
            <person name="Gibbs R."/>
        </authorList>
    </citation>
    <scope>NUCLEOTIDE SEQUENCE</scope>
    <source>
        <strain evidence="8">HAZT.00-mixed</strain>
        <tissue evidence="8">Whole organism</tissue>
    </source>
</reference>
<evidence type="ECO:0000256" key="4">
    <source>
        <dbReference type="ARBA" id="ARBA00023157"/>
    </source>
</evidence>
<dbReference type="SUPFAM" id="SSF48726">
    <property type="entry name" value="Immunoglobulin"/>
    <property type="match status" value="1"/>
</dbReference>
<dbReference type="InterPro" id="IPR013098">
    <property type="entry name" value="Ig_I-set"/>
</dbReference>
<dbReference type="FunFam" id="3.80.10.10:FF:000082">
    <property type="entry name" value="Leucine-rich repeat-containing 24"/>
    <property type="match status" value="1"/>
</dbReference>
<evidence type="ECO:0000256" key="5">
    <source>
        <dbReference type="SAM" id="Phobius"/>
    </source>
</evidence>
<dbReference type="GeneID" id="108683426"/>
<evidence type="ECO:0000256" key="2">
    <source>
        <dbReference type="ARBA" id="ARBA00022729"/>
    </source>
</evidence>
<dbReference type="InterPro" id="IPR013783">
    <property type="entry name" value="Ig-like_fold"/>
</dbReference>
<feature type="signal peptide" evidence="6">
    <location>
        <begin position="1"/>
        <end position="22"/>
    </location>
</feature>
<dbReference type="GO" id="GO:0005615">
    <property type="term" value="C:extracellular space"/>
    <property type="evidence" value="ECO:0007669"/>
    <property type="project" value="TreeGrafter"/>
</dbReference>
<feature type="domain" description="Ig-like" evidence="7">
    <location>
        <begin position="259"/>
        <end position="356"/>
    </location>
</feature>
<dbReference type="InterPro" id="IPR000483">
    <property type="entry name" value="Cys-rich_flank_reg_C"/>
</dbReference>
<proteinExistence type="predicted"/>
<keyword evidence="5" id="KW-0472">Membrane</keyword>
<dbReference type="CDD" id="cd00096">
    <property type="entry name" value="Ig"/>
    <property type="match status" value="1"/>
</dbReference>
<dbReference type="AlphaFoldDB" id="A0A6A0H3Q5"/>
<keyword evidence="5" id="KW-1133">Transmembrane helix</keyword>
<sequence length="642" mass="70692">MVKESLAILLILLLLTQASVRGSEVCPHECKCRWKDGKKTVECQRGTLRALPDIIDFDTQVLDLSYNILQRLPERAFFESGLVHLQKLLMRGCGLHQVDAEAFFQLTNLVTLDLSENKLRVMPDAALRHTVALRELDLHENLISHVPARLPTELTRLDLSYCRIDTINIGAFKDLKQLQHLRLDHNRISMFQKHLVMSLRNVQGVELHGNPWICDCRLRDLHKWLREVAHPASPVCKHPARLEGKKFSDIDLDSFACPPQVLVVGRNAQGKAGTNITAWCPVAGLPMPAVSWYLGDALIMNGSKVGSATAYIINEISEERGSLLLLSGPVMSDSGSTLRCVATNAAGAATASFTLTVDFSANLSKGEIIGITICVVLGIVATLSVCLMLIKRRNKRAEKVNGNLQLSFPNHGGSVIAARTPDEQNDEYESEDADEQELEYDMMRVPMSRTGSLVTTLIDTGGDEHEELLHRPQGRPLTGVWPAQALALLDSAAPEHVMYPIGRAPRHSLLPDFAPDYTSNWSCHFSTLPRTQRQDLPMYARSRTPDEAPLCPSFMNNIIIPEPCPPPPPLSPSLCRSFVPSQEGCSVLPAAPSVSSLCGAHSLVPPQDGRLSLPSVQTLHTKLSRITVRDSPDEGYQEGTDV</sequence>
<dbReference type="EMBL" id="JQDR03007388">
    <property type="protein sequence ID" value="KAA0198679.1"/>
    <property type="molecule type" value="Genomic_DNA"/>
</dbReference>
<keyword evidence="9" id="KW-1185">Reference proteome</keyword>
<dbReference type="GO" id="GO:0007155">
    <property type="term" value="P:cell adhesion"/>
    <property type="evidence" value="ECO:0007669"/>
    <property type="project" value="UniProtKB-KW"/>
</dbReference>
<keyword evidence="2 6" id="KW-0732">Signal</keyword>
<dbReference type="InterPro" id="IPR003591">
    <property type="entry name" value="Leu-rich_rpt_typical-subtyp"/>
</dbReference>
<name>A0A6A0H3Q5_HYAAZ</name>
<evidence type="ECO:0000313" key="10">
    <source>
        <dbReference type="RefSeq" id="XP_018028229.1"/>
    </source>
</evidence>
<dbReference type="SMART" id="SM00369">
    <property type="entry name" value="LRR_TYP"/>
    <property type="match status" value="6"/>
</dbReference>
<feature type="transmembrane region" description="Helical" evidence="5">
    <location>
        <begin position="368"/>
        <end position="390"/>
    </location>
</feature>
<dbReference type="InterPro" id="IPR001611">
    <property type="entry name" value="Leu-rich_rpt"/>
</dbReference>
<dbReference type="PANTHER" id="PTHR45712:SF22">
    <property type="entry name" value="INSULIN-LIKE GROWTH FACTOR-BINDING PROTEIN COMPLEX ACID LABILE SUBUNIT"/>
    <property type="match status" value="1"/>
</dbReference>
<dbReference type="Pfam" id="PF07679">
    <property type="entry name" value="I-set"/>
    <property type="match status" value="1"/>
</dbReference>
<dbReference type="Pfam" id="PF13855">
    <property type="entry name" value="LRR_8"/>
    <property type="match status" value="2"/>
</dbReference>
<evidence type="ECO:0000313" key="8">
    <source>
        <dbReference type="EMBL" id="KAA0198679.1"/>
    </source>
</evidence>
<keyword evidence="5" id="KW-0812">Transmembrane</keyword>
<dbReference type="InterPro" id="IPR007110">
    <property type="entry name" value="Ig-like_dom"/>
</dbReference>
<dbReference type="Proteomes" id="UP000694843">
    <property type="component" value="Unplaced"/>
</dbReference>
<gene>
    <name evidence="10" type="primary">LOC108683426</name>
    <name evidence="8" type="ORF">HAZT_HAZT008705</name>
</gene>
<feature type="chain" id="PRO_5044628574" evidence="6">
    <location>
        <begin position="23"/>
        <end position="642"/>
    </location>
</feature>
<evidence type="ECO:0000259" key="7">
    <source>
        <dbReference type="PROSITE" id="PS50835"/>
    </source>
</evidence>
<dbReference type="Proteomes" id="UP000711488">
    <property type="component" value="Unassembled WGS sequence"/>
</dbReference>
<accession>A0A6A0H3Q5</accession>
<dbReference type="InterPro" id="IPR050333">
    <property type="entry name" value="SLRP"/>
</dbReference>